<dbReference type="EMBL" id="CP001940">
    <property type="protein sequence ID" value="ADH85830.1"/>
    <property type="molecule type" value="Genomic_DNA"/>
</dbReference>
<keyword evidence="4" id="KW-0472">Membrane</keyword>
<dbReference type="eggNOG" id="COG0204">
    <property type="taxonomic scope" value="Bacteria"/>
</dbReference>
<dbReference type="Proteomes" id="UP000001508">
    <property type="component" value="Chromosome"/>
</dbReference>
<dbReference type="InterPro" id="IPR002123">
    <property type="entry name" value="Plipid/glycerol_acylTrfase"/>
</dbReference>
<dbReference type="RefSeq" id="WP_013163359.1">
    <property type="nucleotide sequence ID" value="NC_014216.1"/>
</dbReference>
<dbReference type="AlphaFoldDB" id="D6Z2Q5"/>
<organism evidence="6 7">
    <name type="scientific">Desulfurivibrio alkaliphilus (strain DSM 19089 / UNIQEM U267 / AHT2)</name>
    <dbReference type="NCBI Taxonomy" id="589865"/>
    <lineage>
        <taxon>Bacteria</taxon>
        <taxon>Pseudomonadati</taxon>
        <taxon>Thermodesulfobacteriota</taxon>
        <taxon>Desulfobulbia</taxon>
        <taxon>Desulfobulbales</taxon>
        <taxon>Desulfobulbaceae</taxon>
        <taxon>Desulfurivibrio</taxon>
    </lineage>
</organism>
<dbReference type="PANTHER" id="PTHR10434:SF11">
    <property type="entry name" value="1-ACYL-SN-GLYCEROL-3-PHOSPHATE ACYLTRANSFERASE"/>
    <property type="match status" value="1"/>
</dbReference>
<protein>
    <submittedName>
        <fullName evidence="6">Phospholipid/glycerol acyltransferase</fullName>
    </submittedName>
</protein>
<evidence type="ECO:0000256" key="2">
    <source>
        <dbReference type="ARBA" id="ARBA00022679"/>
    </source>
</evidence>
<gene>
    <name evidence="6" type="ordered locus">DaAHT2_1132</name>
</gene>
<dbReference type="GO" id="GO:0006654">
    <property type="term" value="P:phosphatidic acid biosynthetic process"/>
    <property type="evidence" value="ECO:0007669"/>
    <property type="project" value="TreeGrafter"/>
</dbReference>
<evidence type="ECO:0000313" key="6">
    <source>
        <dbReference type="EMBL" id="ADH85830.1"/>
    </source>
</evidence>
<feature type="transmembrane region" description="Helical" evidence="4">
    <location>
        <begin position="14"/>
        <end position="40"/>
    </location>
</feature>
<reference evidence="7" key="1">
    <citation type="submission" date="2010-02" db="EMBL/GenBank/DDBJ databases">
        <title>Complete sequence of Desulfurivibrio alkaliphilus AHT2.</title>
        <authorList>
            <consortium name="US DOE Joint Genome Institute"/>
            <person name="Pitluck S."/>
            <person name="Chertkov O."/>
            <person name="Detter J.C."/>
            <person name="Han C."/>
            <person name="Tapia R."/>
            <person name="Larimer F."/>
            <person name="Land M."/>
            <person name="Hauser L."/>
            <person name="Kyrpides N."/>
            <person name="Mikhailova N."/>
            <person name="Sorokin D.Y."/>
            <person name="Muyzer G."/>
            <person name="Woyke T."/>
        </authorList>
    </citation>
    <scope>NUCLEOTIDE SEQUENCE [LARGE SCALE GENOMIC DNA]</scope>
    <source>
        <strain evidence="7">DSM 19089 / UNIQEM U267 / AHT2</strain>
    </source>
</reference>
<dbReference type="InParanoid" id="D6Z2Q5"/>
<comment type="pathway">
    <text evidence="1">Lipid metabolism.</text>
</comment>
<keyword evidence="7" id="KW-1185">Reference proteome</keyword>
<dbReference type="CDD" id="cd07989">
    <property type="entry name" value="LPLAT_AGPAT-like"/>
    <property type="match status" value="1"/>
</dbReference>
<dbReference type="Pfam" id="PF01553">
    <property type="entry name" value="Acyltransferase"/>
    <property type="match status" value="1"/>
</dbReference>
<evidence type="ECO:0000313" key="7">
    <source>
        <dbReference type="Proteomes" id="UP000001508"/>
    </source>
</evidence>
<proteinExistence type="predicted"/>
<feature type="domain" description="Phospholipid/glycerol acyltransferase" evidence="5">
    <location>
        <begin position="83"/>
        <end position="191"/>
    </location>
</feature>
<keyword evidence="4" id="KW-0812">Transmembrane</keyword>
<sequence>MVVSRLEKLWVNLYFWPLFVLVTILFGLALPLIMAGAMVVGEKSPGRTLRLAVRQFGGFLLWLGRPAVRVTLENRAGELPLPAIFVANHNSAMDPYLFGLLPVENAFVTSWPFKMPFYGQIMRRAGYIDSRTGWSEVERQGRLLLGLGSSIIVWPEGHRSRTGRMRRFRKGAFQLAVAAGRPVVPVCILGSGRVLPPGSLLFNPGRIRVVILPPVAWPAPEQGAPTPEELRDAARRSISKALQQGYGE</sequence>
<dbReference type="GO" id="GO:0003841">
    <property type="term" value="F:1-acylglycerol-3-phosphate O-acyltransferase activity"/>
    <property type="evidence" value="ECO:0007669"/>
    <property type="project" value="TreeGrafter"/>
</dbReference>
<dbReference type="SMART" id="SM00563">
    <property type="entry name" value="PlsC"/>
    <property type="match status" value="1"/>
</dbReference>
<evidence type="ECO:0000259" key="5">
    <source>
        <dbReference type="SMART" id="SM00563"/>
    </source>
</evidence>
<evidence type="ECO:0000256" key="3">
    <source>
        <dbReference type="ARBA" id="ARBA00023315"/>
    </source>
</evidence>
<dbReference type="STRING" id="589865.DaAHT2_1132"/>
<dbReference type="PANTHER" id="PTHR10434">
    <property type="entry name" value="1-ACYL-SN-GLYCEROL-3-PHOSPHATE ACYLTRANSFERASE"/>
    <property type="match status" value="1"/>
</dbReference>
<evidence type="ECO:0000256" key="4">
    <source>
        <dbReference type="SAM" id="Phobius"/>
    </source>
</evidence>
<dbReference type="SUPFAM" id="SSF69593">
    <property type="entry name" value="Glycerol-3-phosphate (1)-acyltransferase"/>
    <property type="match status" value="1"/>
</dbReference>
<keyword evidence="4" id="KW-1133">Transmembrane helix</keyword>
<dbReference type="KEGG" id="dak:DaAHT2_1132"/>
<accession>D6Z2Q5</accession>
<keyword evidence="3 6" id="KW-0012">Acyltransferase</keyword>
<dbReference type="HOGENOM" id="CLU_027938_6_2_7"/>
<keyword evidence="2 6" id="KW-0808">Transferase</keyword>
<name>D6Z2Q5_DESAT</name>
<evidence type="ECO:0000256" key="1">
    <source>
        <dbReference type="ARBA" id="ARBA00005189"/>
    </source>
</evidence>